<dbReference type="InterPro" id="IPR052755">
    <property type="entry name" value="Lysozyme_Inhibitor_LprI"/>
</dbReference>
<reference evidence="1 2" key="1">
    <citation type="journal article" date="2019" name="Int. J. Syst. Evol. Microbiol.">
        <title>The Global Catalogue of Microorganisms (GCM) 10K type strain sequencing project: providing services to taxonomists for standard genome sequencing and annotation.</title>
        <authorList>
            <consortium name="The Broad Institute Genomics Platform"/>
            <consortium name="The Broad Institute Genome Sequencing Center for Infectious Disease"/>
            <person name="Wu L."/>
            <person name="Ma J."/>
        </authorList>
    </citation>
    <scope>NUCLEOTIDE SEQUENCE [LARGE SCALE GENOMIC DNA]</scope>
    <source>
        <strain evidence="1 2">JCM 14162</strain>
    </source>
</reference>
<dbReference type="PANTHER" id="PTHR37549">
    <property type="entry name" value="LIPOPROTEIN LPRI"/>
    <property type="match status" value="1"/>
</dbReference>
<evidence type="ECO:0008006" key="3">
    <source>
        <dbReference type="Google" id="ProtNLM"/>
    </source>
</evidence>
<gene>
    <name evidence="1" type="ORF">GCM10009096_00030</name>
</gene>
<dbReference type="Proteomes" id="UP001500713">
    <property type="component" value="Unassembled WGS sequence"/>
</dbReference>
<keyword evidence="2" id="KW-1185">Reference proteome</keyword>
<comment type="caution">
    <text evidence="1">The sequence shown here is derived from an EMBL/GenBank/DDBJ whole genome shotgun (WGS) entry which is preliminary data.</text>
</comment>
<accession>A0ABN0ZZ22</accession>
<evidence type="ECO:0000313" key="2">
    <source>
        <dbReference type="Proteomes" id="UP001500713"/>
    </source>
</evidence>
<dbReference type="SUPFAM" id="SSF141571">
    <property type="entry name" value="Pentapeptide repeat-like"/>
    <property type="match status" value="1"/>
</dbReference>
<proteinExistence type="predicted"/>
<name>A0ABN0ZZ22_9SPHN</name>
<evidence type="ECO:0000313" key="1">
    <source>
        <dbReference type="EMBL" id="GAA0463448.1"/>
    </source>
</evidence>
<dbReference type="Gene3D" id="2.160.20.80">
    <property type="entry name" value="E3 ubiquitin-protein ligase SopA"/>
    <property type="match status" value="1"/>
</dbReference>
<dbReference type="EMBL" id="BAAAEM010000001">
    <property type="protein sequence ID" value="GAA0463448.1"/>
    <property type="molecule type" value="Genomic_DNA"/>
</dbReference>
<sequence length="510" mass="55493">MTNPAAAQLPIPPVPGCQYAYGNIYGGSEDGATRKAMKSYDGEKITSPEQLAAYSKAAGDDAILIQGGYFAGWNFTGVELSNICFVESDLSRSDWTGVKAPGVGFIRSNLEAVGMIGARMQDILIRSSNFSRVDAKAVDWSSGKLDGGWDGDVEGLKLDGANLTGFKFDCGITVSDGCPINRSGIRAHVANLAFVDISRFGFYDASFTGAMLNQTVISPRQVTAFKDANNMGAVFIAGGDKKVMVLPETWLLLMASALAAEDSDAPSFDCGEARSSIEKEICGEYNSAMRHYDRQVAALYKEARKRDRSVKASQKAWLKRRDACSAEEYSTDCVRRSYDQRVGQLIGLLGEADWLKPGEEALFLEEVLPLTDDVKQSPTYFQLTPILAGEARASLLVKRSMDGSLEAYGDAIGANAHLCGLKVKGLRFDRATGWYSIAQEKNGVTRNFPVLRYHDGRIEVYKGGQLRGDEDSPMLDYVSCGARASFPPMVRMAVPEAVMDQYRGAAEEER</sequence>
<dbReference type="PANTHER" id="PTHR37549:SF1">
    <property type="entry name" value="LIPOPROTEIN LPRI"/>
    <property type="match status" value="1"/>
</dbReference>
<organism evidence="1 2">
    <name type="scientific">Parasphingorhabdus litoris</name>
    <dbReference type="NCBI Taxonomy" id="394733"/>
    <lineage>
        <taxon>Bacteria</taxon>
        <taxon>Pseudomonadati</taxon>
        <taxon>Pseudomonadota</taxon>
        <taxon>Alphaproteobacteria</taxon>
        <taxon>Sphingomonadales</taxon>
        <taxon>Sphingomonadaceae</taxon>
        <taxon>Parasphingorhabdus</taxon>
    </lineage>
</organism>
<protein>
    <recommendedName>
        <fullName evidence="3">DUF1311 domain-containing protein</fullName>
    </recommendedName>
</protein>